<protein>
    <submittedName>
        <fullName evidence="3">Nucleotidyltransferase domain-containing protein</fullName>
    </submittedName>
</protein>
<comment type="caution">
    <text evidence="3">The sequence shown here is derived from an EMBL/GenBank/DDBJ whole genome shotgun (WGS) entry which is preliminary data.</text>
</comment>
<keyword evidence="1" id="KW-0175">Coiled coil</keyword>
<sequence>MEDAKMKADLEDEVSNGRIRRKEELEEKLKKLVERLKKDKSIRLILLFGSMARGDVGSASDIDLIIVKETDKKFLDRLDEFYEGAEIAMDVLVYTPEEFERMKDRGFIKRAIEEGKVLYEAEFA</sequence>
<dbReference type="EMBL" id="DRTU01000192">
    <property type="protein sequence ID" value="HHI00731.1"/>
    <property type="molecule type" value="Genomic_DNA"/>
</dbReference>
<dbReference type="Pfam" id="PF18765">
    <property type="entry name" value="Polbeta"/>
    <property type="match status" value="1"/>
</dbReference>
<name>A0A7C5P6P4_THELI</name>
<dbReference type="PANTHER" id="PTHR43449:SF1">
    <property type="entry name" value="POLYMERASE BETA NUCLEOTIDYLTRANSFERASE DOMAIN-CONTAINING PROTEIN"/>
    <property type="match status" value="1"/>
</dbReference>
<evidence type="ECO:0000313" key="3">
    <source>
        <dbReference type="EMBL" id="HHI00731.1"/>
    </source>
</evidence>
<evidence type="ECO:0000256" key="1">
    <source>
        <dbReference type="SAM" id="Coils"/>
    </source>
</evidence>
<gene>
    <name evidence="3" type="ORF">ENL40_04565</name>
</gene>
<dbReference type="Proteomes" id="UP000886217">
    <property type="component" value="Unassembled WGS sequence"/>
</dbReference>
<accession>A0A7C5P6P4</accession>
<dbReference type="SUPFAM" id="SSF81301">
    <property type="entry name" value="Nucleotidyltransferase"/>
    <property type="match status" value="1"/>
</dbReference>
<dbReference type="CDD" id="cd05403">
    <property type="entry name" value="NT_KNTase_like"/>
    <property type="match status" value="1"/>
</dbReference>
<dbReference type="AlphaFoldDB" id="A0A7C5P6P4"/>
<dbReference type="InterPro" id="IPR041633">
    <property type="entry name" value="Polbeta"/>
</dbReference>
<proteinExistence type="predicted"/>
<feature type="domain" description="Polymerase beta nucleotidyltransferase" evidence="2">
    <location>
        <begin position="30"/>
        <end position="121"/>
    </location>
</feature>
<evidence type="ECO:0000259" key="2">
    <source>
        <dbReference type="Pfam" id="PF18765"/>
    </source>
</evidence>
<feature type="coiled-coil region" evidence="1">
    <location>
        <begin position="7"/>
        <end position="42"/>
    </location>
</feature>
<reference evidence="3" key="1">
    <citation type="journal article" date="2020" name="mSystems">
        <title>Genome- and Community-Level Interaction Insights into Carbon Utilization and Element Cycling Functions of Hydrothermarchaeota in Hydrothermal Sediment.</title>
        <authorList>
            <person name="Zhou Z."/>
            <person name="Liu Y."/>
            <person name="Xu W."/>
            <person name="Pan J."/>
            <person name="Luo Z.H."/>
            <person name="Li M."/>
        </authorList>
    </citation>
    <scope>NUCLEOTIDE SEQUENCE [LARGE SCALE GENOMIC DNA]</scope>
    <source>
        <strain evidence="3">HyVt-93</strain>
    </source>
</reference>
<dbReference type="InterPro" id="IPR043519">
    <property type="entry name" value="NT_sf"/>
</dbReference>
<dbReference type="Gene3D" id="3.30.460.10">
    <property type="entry name" value="Beta Polymerase, domain 2"/>
    <property type="match status" value="1"/>
</dbReference>
<organism evidence="3">
    <name type="scientific">Thermococcus litoralis</name>
    <dbReference type="NCBI Taxonomy" id="2265"/>
    <lineage>
        <taxon>Archaea</taxon>
        <taxon>Methanobacteriati</taxon>
        <taxon>Methanobacteriota</taxon>
        <taxon>Thermococci</taxon>
        <taxon>Thermococcales</taxon>
        <taxon>Thermococcaceae</taxon>
        <taxon>Thermococcus</taxon>
    </lineage>
</organism>
<dbReference type="PANTHER" id="PTHR43449">
    <property type="entry name" value="NUCLEOTIDYLTRANSFERASE"/>
    <property type="match status" value="1"/>
</dbReference>